<dbReference type="Proteomes" id="UP000294881">
    <property type="component" value="Unassembled WGS sequence"/>
</dbReference>
<feature type="domain" description="DprA winged helix" evidence="3">
    <location>
        <begin position="379"/>
        <end position="427"/>
    </location>
</feature>
<dbReference type="PANTHER" id="PTHR43022">
    <property type="entry name" value="PROTEIN SMF"/>
    <property type="match status" value="1"/>
</dbReference>
<protein>
    <submittedName>
        <fullName evidence="4">DNA processing protein</fullName>
    </submittedName>
</protein>
<dbReference type="Gene3D" id="3.40.50.450">
    <property type="match status" value="1"/>
</dbReference>
<dbReference type="OrthoDB" id="9785707at2"/>
<comment type="caution">
    <text evidence="4">The sequence shown here is derived from an EMBL/GenBank/DDBJ whole genome shotgun (WGS) entry which is preliminary data.</text>
</comment>
<organism evidence="4 5">
    <name type="scientific">Camelimonas lactis</name>
    <dbReference type="NCBI Taxonomy" id="659006"/>
    <lineage>
        <taxon>Bacteria</taxon>
        <taxon>Pseudomonadati</taxon>
        <taxon>Pseudomonadota</taxon>
        <taxon>Alphaproteobacteria</taxon>
        <taxon>Hyphomicrobiales</taxon>
        <taxon>Chelatococcaceae</taxon>
        <taxon>Camelimonas</taxon>
    </lineage>
</organism>
<dbReference type="InterPro" id="IPR036388">
    <property type="entry name" value="WH-like_DNA-bd_sf"/>
</dbReference>
<dbReference type="InterPro" id="IPR041614">
    <property type="entry name" value="DprA_WH"/>
</dbReference>
<feature type="domain" description="Smf/DprA SLOG" evidence="2">
    <location>
        <begin position="80"/>
        <end position="285"/>
    </location>
</feature>
<proteinExistence type="inferred from homology"/>
<evidence type="ECO:0000259" key="3">
    <source>
        <dbReference type="Pfam" id="PF17782"/>
    </source>
</evidence>
<dbReference type="RefSeq" id="WP_132005757.1">
    <property type="nucleotide sequence ID" value="NZ_JBHUNN010000002.1"/>
</dbReference>
<name>A0A4R2GTE4_9HYPH</name>
<reference evidence="4 5" key="1">
    <citation type="submission" date="2019-03" db="EMBL/GenBank/DDBJ databases">
        <title>Genomic Encyclopedia of Type Strains, Phase IV (KMG-IV): sequencing the most valuable type-strain genomes for metagenomic binning, comparative biology and taxonomic classification.</title>
        <authorList>
            <person name="Goeker M."/>
        </authorList>
    </citation>
    <scope>NUCLEOTIDE SEQUENCE [LARGE SCALE GENOMIC DNA]</scope>
    <source>
        <strain evidence="4 5">DSM 22958</strain>
    </source>
</reference>
<sequence length="436" mass="45603">MGSPPRLLDDQTRFDWLRLLRTDGVGPRTFFKLFARYGSAGAALEALPSLGARRGRAVAPLSRDLIARELDAAERMGVRFVARGEAGYPPALRVIDSAPPMLAIRGQAATLDLPCVAIVGSRNASASGMRFAETLAGEIGGAGYGVVSGLARGVDARAHGASLLTGTVAVLAGGHDRIYPREHDRLLDAILERGAVVSEMPMGWTPRGRDFPRRNRIVSGMSLGVVVVEAALRSGSLITARFAAEQGREVFAVPGSPMDPRAAGTNRLLRDGATICCAAADVLDVLAPMRGHERFDMDPGPGLLEAPPDVEEALWDELGADFLDDDGSGETMRPASAPLSWAFEEEASVFDRAGQAADDVGGPAVIREAPVGGELDAGDSAVTAVARLLGPSPLTVDDLIRLSGLSAGDVNVALVELDLAGRLERHGAQAISLAAR</sequence>
<dbReference type="SUPFAM" id="SSF102405">
    <property type="entry name" value="MCP/YpsA-like"/>
    <property type="match status" value="1"/>
</dbReference>
<dbReference type="GO" id="GO:0009294">
    <property type="term" value="P:DNA-mediated transformation"/>
    <property type="evidence" value="ECO:0007669"/>
    <property type="project" value="InterPro"/>
</dbReference>
<dbReference type="EMBL" id="SLWL01000005">
    <property type="protein sequence ID" value="TCO13760.1"/>
    <property type="molecule type" value="Genomic_DNA"/>
</dbReference>
<evidence type="ECO:0000313" key="5">
    <source>
        <dbReference type="Proteomes" id="UP000294881"/>
    </source>
</evidence>
<dbReference type="InterPro" id="IPR057666">
    <property type="entry name" value="DrpA_SLOG"/>
</dbReference>
<evidence type="ECO:0000313" key="4">
    <source>
        <dbReference type="EMBL" id="TCO13760.1"/>
    </source>
</evidence>
<dbReference type="Pfam" id="PF17782">
    <property type="entry name" value="WHD_DprA"/>
    <property type="match status" value="1"/>
</dbReference>
<evidence type="ECO:0000256" key="1">
    <source>
        <dbReference type="ARBA" id="ARBA00006525"/>
    </source>
</evidence>
<dbReference type="Gene3D" id="1.10.10.10">
    <property type="entry name" value="Winged helix-like DNA-binding domain superfamily/Winged helix DNA-binding domain"/>
    <property type="match status" value="1"/>
</dbReference>
<dbReference type="Pfam" id="PF21102">
    <property type="entry name" value="DprA_N"/>
    <property type="match status" value="1"/>
</dbReference>
<evidence type="ECO:0000259" key="2">
    <source>
        <dbReference type="Pfam" id="PF02481"/>
    </source>
</evidence>
<dbReference type="PANTHER" id="PTHR43022:SF1">
    <property type="entry name" value="PROTEIN SMF"/>
    <property type="match status" value="1"/>
</dbReference>
<dbReference type="InterPro" id="IPR003488">
    <property type="entry name" value="DprA"/>
</dbReference>
<keyword evidence="5" id="KW-1185">Reference proteome</keyword>
<dbReference type="Pfam" id="PF02481">
    <property type="entry name" value="DNA_processg_A"/>
    <property type="match status" value="1"/>
</dbReference>
<comment type="similarity">
    <text evidence="1">Belongs to the DprA/Smf family.</text>
</comment>
<accession>A0A4R2GTE4</accession>
<dbReference type="AlphaFoldDB" id="A0A4R2GTE4"/>
<dbReference type="NCBIfam" id="TIGR00732">
    <property type="entry name" value="dprA"/>
    <property type="match status" value="1"/>
</dbReference>
<gene>
    <name evidence="4" type="ORF">EV666_105131</name>
</gene>